<comment type="caution">
    <text evidence="6">The sequence shown here is derived from an EMBL/GenBank/DDBJ whole genome shotgun (WGS) entry which is preliminary data.</text>
</comment>
<evidence type="ECO:0000256" key="3">
    <source>
        <dbReference type="PROSITE-ProRule" id="PRU10038"/>
    </source>
</evidence>
<dbReference type="PANTHER" id="PTHR23025:SF3">
    <property type="entry name" value="HORMONE-SENSITIVE LIPASE"/>
    <property type="match status" value="1"/>
</dbReference>
<evidence type="ECO:0000313" key="7">
    <source>
        <dbReference type="Proteomes" id="UP001295684"/>
    </source>
</evidence>
<dbReference type="GO" id="GO:0004771">
    <property type="term" value="F:sterol ester esterase activity"/>
    <property type="evidence" value="ECO:0007669"/>
    <property type="project" value="TreeGrafter"/>
</dbReference>
<dbReference type="PROSITE" id="PS01174">
    <property type="entry name" value="LIPASE_GDXG_SER"/>
    <property type="match status" value="1"/>
</dbReference>
<dbReference type="PANTHER" id="PTHR23025">
    <property type="entry name" value="TRIACYLGLYCEROL LIPASE"/>
    <property type="match status" value="1"/>
</dbReference>
<dbReference type="GO" id="GO:0019433">
    <property type="term" value="P:triglyceride catabolic process"/>
    <property type="evidence" value="ECO:0007669"/>
    <property type="project" value="TreeGrafter"/>
</dbReference>
<accession>A0AAD1Y2Z8</accession>
<keyword evidence="7" id="KW-1185">Reference proteome</keyword>
<dbReference type="AlphaFoldDB" id="A0AAD1Y2Z8"/>
<dbReference type="GO" id="GO:0004806">
    <property type="term" value="F:triacylglycerol lipase activity"/>
    <property type="evidence" value="ECO:0007669"/>
    <property type="project" value="TreeGrafter"/>
</dbReference>
<evidence type="ECO:0000256" key="1">
    <source>
        <dbReference type="ARBA" id="ARBA00010515"/>
    </source>
</evidence>
<dbReference type="Proteomes" id="UP001295684">
    <property type="component" value="Unassembled WGS sequence"/>
</dbReference>
<reference evidence="6" key="1">
    <citation type="submission" date="2023-07" db="EMBL/GenBank/DDBJ databases">
        <authorList>
            <consortium name="AG Swart"/>
            <person name="Singh M."/>
            <person name="Singh A."/>
            <person name="Seah K."/>
            <person name="Emmerich C."/>
        </authorList>
    </citation>
    <scope>NUCLEOTIDE SEQUENCE</scope>
    <source>
        <strain evidence="6">DP1</strain>
    </source>
</reference>
<keyword evidence="2" id="KW-0378">Hydrolase</keyword>
<dbReference type="PROSITE" id="PS01173">
    <property type="entry name" value="LIPASE_GDXG_HIS"/>
    <property type="match status" value="1"/>
</dbReference>
<feature type="compositionally biased region" description="Basic and acidic residues" evidence="4">
    <location>
        <begin position="482"/>
        <end position="497"/>
    </location>
</feature>
<dbReference type="InterPro" id="IPR033140">
    <property type="entry name" value="Lipase_GDXG_put_SER_AS"/>
</dbReference>
<sequence length="881" mass="101514">MEIFKRKKTIDSPIRTPQEAFVAMDEKMDKLMQPNEKIHVYNDDDLIHYLHQTFDVMAEIEQEMNELVKITDYANFKEKCEEFATLCDTIKTVVDICIDNLQHFTDFKRLSDLKEQRDKGTFIFDRLSKSSQVSGATKLVKIEKEIPTDDYDLMPNPMELKINSDEIEEARSQGIFDDLLFEQDKLDELDCKLMLEEEKYGYESDDESDEQASSARDSTVENLNNLVLKRIDDMMHRAKSRNPLGLKPHEERIKAIKSGKFKICVSAVALAFKYIYKMFTIILNTIRDSVHHHNKKAFMKFMVYASKFTILSEVIFAAFYANPNDLIFKNIDHPDWTRFFSVYDYYQPKDLKKFNKQYKGFCHSLALASAFISKAGHNKNSLTKAIGRAKYAAYFLMFKKKRLEQFDMFMSNPDIDLCLKVYNMPETDFVQKLNEATLPKIKLHKVIYLLMTDEILTLENLKHTSNEFQDYLKHIDLGLEPKRGSKKKSTTEEEPKPFPKTPSLYHRPPISASLPPSYHTNPKLHDPYSTVMVRVLSPFAFPVDWKSQKLKQHVIDKKKKKERNEEGKKIKSEISKSFWTWLCGACCGGKQIEGQKGRGCGGEEMQGYIEIEAIMIHIHGGGFVSMSSSSHQNYTRKWANEIGIPIFSIDYRLAPEHPYPAGLNDVWQAYYWIVNNCTKYFGIKPKKILVSGDSAGGNLTIALTMLAIEKHFRVPDFIVPVYPAMNLSLKNFCPSLILSLDDFILPSGFLYLCVEAYVKDGDPETDHFLSPGICPDNILQRFPPTRIMSAGNDPLRDEAYKFVLRLLDNGVDVTCKEYINFPHGFISLNIPVAGISECKEPINQAIKYFKEFIYQDGDQEVSTIDESNDEGVHHSSYRINQ</sequence>
<dbReference type="Gene3D" id="3.40.50.1820">
    <property type="entry name" value="alpha/beta hydrolase"/>
    <property type="match status" value="1"/>
</dbReference>
<name>A0AAD1Y2Z8_EUPCR</name>
<dbReference type="InterPro" id="IPR013094">
    <property type="entry name" value="AB_hydrolase_3"/>
</dbReference>
<gene>
    <name evidence="6" type="ORF">ECRASSUSDP1_LOCUS25290</name>
</gene>
<dbReference type="Pfam" id="PF07859">
    <property type="entry name" value="Abhydrolase_3"/>
    <property type="match status" value="1"/>
</dbReference>
<feature type="domain" description="Alpha/beta hydrolase fold-3" evidence="5">
    <location>
        <begin position="615"/>
        <end position="826"/>
    </location>
</feature>
<evidence type="ECO:0000313" key="6">
    <source>
        <dbReference type="EMBL" id="CAI2383778.1"/>
    </source>
</evidence>
<feature type="region of interest" description="Disordered" evidence="4">
    <location>
        <begin position="482"/>
        <end position="518"/>
    </location>
</feature>
<evidence type="ECO:0000256" key="4">
    <source>
        <dbReference type="SAM" id="MobiDB-lite"/>
    </source>
</evidence>
<dbReference type="InterPro" id="IPR029058">
    <property type="entry name" value="AB_hydrolase_fold"/>
</dbReference>
<organism evidence="6 7">
    <name type="scientific">Euplotes crassus</name>
    <dbReference type="NCBI Taxonomy" id="5936"/>
    <lineage>
        <taxon>Eukaryota</taxon>
        <taxon>Sar</taxon>
        <taxon>Alveolata</taxon>
        <taxon>Ciliophora</taxon>
        <taxon>Intramacronucleata</taxon>
        <taxon>Spirotrichea</taxon>
        <taxon>Hypotrichia</taxon>
        <taxon>Euplotida</taxon>
        <taxon>Euplotidae</taxon>
        <taxon>Moneuplotes</taxon>
    </lineage>
</organism>
<dbReference type="SUPFAM" id="SSF53474">
    <property type="entry name" value="alpha/beta-Hydrolases"/>
    <property type="match status" value="1"/>
</dbReference>
<dbReference type="EMBL" id="CAMPGE010026080">
    <property type="protein sequence ID" value="CAI2383778.1"/>
    <property type="molecule type" value="Genomic_DNA"/>
</dbReference>
<feature type="active site" evidence="3">
    <location>
        <position position="694"/>
    </location>
</feature>
<protein>
    <recommendedName>
        <fullName evidence="5">Alpha/beta hydrolase fold-3 domain-containing protein</fullName>
    </recommendedName>
</protein>
<dbReference type="InterPro" id="IPR002168">
    <property type="entry name" value="Lipase_GDXG_HIS_AS"/>
</dbReference>
<comment type="similarity">
    <text evidence="1">Belongs to the 'GDXG' lipolytic enzyme family.</text>
</comment>
<evidence type="ECO:0000256" key="2">
    <source>
        <dbReference type="ARBA" id="ARBA00022801"/>
    </source>
</evidence>
<evidence type="ECO:0000259" key="5">
    <source>
        <dbReference type="Pfam" id="PF07859"/>
    </source>
</evidence>
<dbReference type="GO" id="GO:0005829">
    <property type="term" value="C:cytosol"/>
    <property type="evidence" value="ECO:0007669"/>
    <property type="project" value="TreeGrafter"/>
</dbReference>
<proteinExistence type="inferred from homology"/>